<feature type="transmembrane region" description="Helical" evidence="8">
    <location>
        <begin position="80"/>
        <end position="99"/>
    </location>
</feature>
<feature type="transmembrane region" description="Helical" evidence="8">
    <location>
        <begin position="137"/>
        <end position="158"/>
    </location>
</feature>
<feature type="transmembrane region" description="Helical" evidence="8">
    <location>
        <begin position="347"/>
        <end position="364"/>
    </location>
</feature>
<keyword evidence="10" id="KW-1185">Reference proteome</keyword>
<evidence type="ECO:0000313" key="9">
    <source>
        <dbReference type="EMBL" id="QXN92779.1"/>
    </source>
</evidence>
<gene>
    <name evidence="9" type="ORF">KV110_06535</name>
</gene>
<dbReference type="InterPro" id="IPR006042">
    <property type="entry name" value="Xan_ur_permease"/>
</dbReference>
<dbReference type="Pfam" id="PF00860">
    <property type="entry name" value="Xan_ur_permease"/>
    <property type="match status" value="1"/>
</dbReference>
<dbReference type="PANTHER" id="PTHR42810:SF4">
    <property type="entry name" value="URIC ACID TRANSPORTER UACT"/>
    <property type="match status" value="1"/>
</dbReference>
<evidence type="ECO:0000256" key="8">
    <source>
        <dbReference type="SAM" id="Phobius"/>
    </source>
</evidence>
<feature type="transmembrane region" description="Helical" evidence="8">
    <location>
        <begin position="26"/>
        <end position="45"/>
    </location>
</feature>
<proteinExistence type="inferred from homology"/>
<evidence type="ECO:0000256" key="7">
    <source>
        <dbReference type="ARBA" id="ARBA00023136"/>
    </source>
</evidence>
<feature type="transmembrane region" description="Helical" evidence="8">
    <location>
        <begin position="233"/>
        <end position="255"/>
    </location>
</feature>
<keyword evidence="3" id="KW-0813">Transport</keyword>
<evidence type="ECO:0000256" key="1">
    <source>
        <dbReference type="ARBA" id="ARBA00004651"/>
    </source>
</evidence>
<evidence type="ECO:0000256" key="6">
    <source>
        <dbReference type="ARBA" id="ARBA00022989"/>
    </source>
</evidence>
<feature type="transmembrane region" description="Helical" evidence="8">
    <location>
        <begin position="170"/>
        <end position="188"/>
    </location>
</feature>
<evidence type="ECO:0000256" key="5">
    <source>
        <dbReference type="ARBA" id="ARBA00022692"/>
    </source>
</evidence>
<organism evidence="9 10">
    <name type="scientific">Nocardia iowensis</name>
    <dbReference type="NCBI Taxonomy" id="204891"/>
    <lineage>
        <taxon>Bacteria</taxon>
        <taxon>Bacillati</taxon>
        <taxon>Actinomycetota</taxon>
        <taxon>Actinomycetes</taxon>
        <taxon>Mycobacteriales</taxon>
        <taxon>Nocardiaceae</taxon>
        <taxon>Nocardia</taxon>
    </lineage>
</organism>
<accession>A0ABX8RV63</accession>
<dbReference type="Proteomes" id="UP000694257">
    <property type="component" value="Chromosome"/>
</dbReference>
<protein>
    <submittedName>
        <fullName evidence="9">Purine permease</fullName>
    </submittedName>
</protein>
<dbReference type="NCBIfam" id="TIGR00801">
    <property type="entry name" value="ncs2"/>
    <property type="match status" value="1"/>
</dbReference>
<feature type="transmembrane region" description="Helical" evidence="8">
    <location>
        <begin position="318"/>
        <end position="341"/>
    </location>
</feature>
<evidence type="ECO:0000256" key="2">
    <source>
        <dbReference type="ARBA" id="ARBA00008821"/>
    </source>
</evidence>
<dbReference type="NCBIfam" id="NF037981">
    <property type="entry name" value="NCS2_1"/>
    <property type="match status" value="1"/>
</dbReference>
<dbReference type="InterPro" id="IPR006043">
    <property type="entry name" value="NCS2"/>
</dbReference>
<evidence type="ECO:0000256" key="3">
    <source>
        <dbReference type="ARBA" id="ARBA00022448"/>
    </source>
</evidence>
<dbReference type="PANTHER" id="PTHR42810">
    <property type="entry name" value="PURINE PERMEASE C1399.01C-RELATED"/>
    <property type="match status" value="1"/>
</dbReference>
<sequence>MAVAAHPVDTRLPFGRQLTFGIQHVLIMYTGCVTVPLVFGAAAGLDRGTVGLLISADLLIAGVITLIQSLGVAKLAGARLPIVCGATFVGLNPMILIAAEYGLQAVYGSMMVGGVVGVALAWPFARMVRFFPPLVTGTVLTVVGISLIGVAGGLIIGADPTASSFAAPSHIGLAAVVVVIAVGFLCLGRGVWSQLGVLIALVAGIVIAIPMGLVDTGGIGATDWVGLPRPFHFGAPEFPITAVVAMSIVMAVVFAESTASMLAISEITGKPLGKGDLARGLVGDGLSGVLGGICTAFIDTIFNQNVGSVAATRVYSRYVTATSGAILVLLGVLPRFGAIVAAVPEPVVGGVGLVLFATVAIVGVDTLRKADLADRVNATIVATALGVGLLPVMAKDMFVKFPDSAQILLTSGVTLGAATAFVLNLLFNHTRLGVLARGVVPPRVSL</sequence>
<dbReference type="EMBL" id="CP078145">
    <property type="protein sequence ID" value="QXN92779.1"/>
    <property type="molecule type" value="Genomic_DNA"/>
</dbReference>
<keyword evidence="4" id="KW-1003">Cell membrane</keyword>
<feature type="transmembrane region" description="Helical" evidence="8">
    <location>
        <begin position="406"/>
        <end position="427"/>
    </location>
</feature>
<keyword evidence="7 8" id="KW-0472">Membrane</keyword>
<reference evidence="9 10" key="1">
    <citation type="submission" date="2021-07" db="EMBL/GenBank/DDBJ databases">
        <title>Whole Genome Sequence of Nocardia Iowensis.</title>
        <authorList>
            <person name="Lamm A."/>
            <person name="Collins-Fairclough A.M."/>
            <person name="Bunk B."/>
            <person name="Sproer C."/>
        </authorList>
    </citation>
    <scope>NUCLEOTIDE SEQUENCE [LARGE SCALE GENOMIC DNA]</scope>
    <source>
        <strain evidence="9 10">NRRL 5646</strain>
    </source>
</reference>
<feature type="transmembrane region" description="Helical" evidence="8">
    <location>
        <begin position="376"/>
        <end position="394"/>
    </location>
</feature>
<evidence type="ECO:0000256" key="4">
    <source>
        <dbReference type="ARBA" id="ARBA00022475"/>
    </source>
</evidence>
<dbReference type="RefSeq" id="WP_218474304.1">
    <property type="nucleotide sequence ID" value="NZ_BAABJN010000005.1"/>
</dbReference>
<feature type="transmembrane region" description="Helical" evidence="8">
    <location>
        <begin position="51"/>
        <end position="73"/>
    </location>
</feature>
<keyword evidence="6 8" id="KW-1133">Transmembrane helix</keyword>
<feature type="transmembrane region" description="Helical" evidence="8">
    <location>
        <begin position="195"/>
        <end position="213"/>
    </location>
</feature>
<name>A0ABX8RV63_NOCIO</name>
<comment type="similarity">
    <text evidence="2">Belongs to the nucleobase:cation symporter-2 (NCS2) (TC 2.A.40) family.</text>
</comment>
<evidence type="ECO:0000313" key="10">
    <source>
        <dbReference type="Proteomes" id="UP000694257"/>
    </source>
</evidence>
<feature type="transmembrane region" description="Helical" evidence="8">
    <location>
        <begin position="105"/>
        <end position="125"/>
    </location>
</feature>
<comment type="subcellular location">
    <subcellularLocation>
        <location evidence="1">Cell membrane</location>
        <topology evidence="1">Multi-pass membrane protein</topology>
    </subcellularLocation>
</comment>
<dbReference type="PROSITE" id="PS01116">
    <property type="entry name" value="XANTH_URACIL_PERMASE"/>
    <property type="match status" value="1"/>
</dbReference>
<keyword evidence="5 8" id="KW-0812">Transmembrane</keyword>